<evidence type="ECO:0000313" key="3">
    <source>
        <dbReference type="EMBL" id="KAF2750851.1"/>
    </source>
</evidence>
<dbReference type="AlphaFoldDB" id="A0A6A6VNQ3"/>
<keyword evidence="4" id="KW-1185">Reference proteome</keyword>
<reference evidence="3" key="1">
    <citation type="journal article" date="2020" name="Stud. Mycol.">
        <title>101 Dothideomycetes genomes: a test case for predicting lifestyles and emergence of pathogens.</title>
        <authorList>
            <person name="Haridas S."/>
            <person name="Albert R."/>
            <person name="Binder M."/>
            <person name="Bloem J."/>
            <person name="Labutti K."/>
            <person name="Salamov A."/>
            <person name="Andreopoulos B."/>
            <person name="Baker S."/>
            <person name="Barry K."/>
            <person name="Bills G."/>
            <person name="Bluhm B."/>
            <person name="Cannon C."/>
            <person name="Castanera R."/>
            <person name="Culley D."/>
            <person name="Daum C."/>
            <person name="Ezra D."/>
            <person name="Gonzalez J."/>
            <person name="Henrissat B."/>
            <person name="Kuo A."/>
            <person name="Liang C."/>
            <person name="Lipzen A."/>
            <person name="Lutzoni F."/>
            <person name="Magnuson J."/>
            <person name="Mondo S."/>
            <person name="Nolan M."/>
            <person name="Ohm R."/>
            <person name="Pangilinan J."/>
            <person name="Park H.-J."/>
            <person name="Ramirez L."/>
            <person name="Alfaro M."/>
            <person name="Sun H."/>
            <person name="Tritt A."/>
            <person name="Yoshinaga Y."/>
            <person name="Zwiers L.-H."/>
            <person name="Turgeon B."/>
            <person name="Goodwin S."/>
            <person name="Spatafora J."/>
            <person name="Crous P."/>
            <person name="Grigoriev I."/>
        </authorList>
    </citation>
    <scope>NUCLEOTIDE SEQUENCE</scope>
    <source>
        <strain evidence="3">CBS 119925</strain>
    </source>
</reference>
<feature type="non-terminal residue" evidence="3">
    <location>
        <position position="267"/>
    </location>
</feature>
<evidence type="ECO:0008006" key="5">
    <source>
        <dbReference type="Google" id="ProtNLM"/>
    </source>
</evidence>
<proteinExistence type="predicted"/>
<keyword evidence="2" id="KW-0472">Membrane</keyword>
<evidence type="ECO:0000313" key="4">
    <source>
        <dbReference type="Proteomes" id="UP000799440"/>
    </source>
</evidence>
<organism evidence="3 4">
    <name type="scientific">Sporormia fimetaria CBS 119925</name>
    <dbReference type="NCBI Taxonomy" id="1340428"/>
    <lineage>
        <taxon>Eukaryota</taxon>
        <taxon>Fungi</taxon>
        <taxon>Dikarya</taxon>
        <taxon>Ascomycota</taxon>
        <taxon>Pezizomycotina</taxon>
        <taxon>Dothideomycetes</taxon>
        <taxon>Pleosporomycetidae</taxon>
        <taxon>Pleosporales</taxon>
        <taxon>Sporormiaceae</taxon>
        <taxon>Sporormia</taxon>
    </lineage>
</organism>
<evidence type="ECO:0000256" key="2">
    <source>
        <dbReference type="SAM" id="Phobius"/>
    </source>
</evidence>
<feature type="transmembrane region" description="Helical" evidence="2">
    <location>
        <begin position="25"/>
        <end position="45"/>
    </location>
</feature>
<feature type="transmembrane region" description="Helical" evidence="2">
    <location>
        <begin position="102"/>
        <end position="121"/>
    </location>
</feature>
<dbReference type="Proteomes" id="UP000799440">
    <property type="component" value="Unassembled WGS sequence"/>
</dbReference>
<accession>A0A6A6VNQ3</accession>
<evidence type="ECO:0000256" key="1">
    <source>
        <dbReference type="SAM" id="MobiDB-lite"/>
    </source>
</evidence>
<feature type="transmembrane region" description="Helical" evidence="2">
    <location>
        <begin position="160"/>
        <end position="179"/>
    </location>
</feature>
<feature type="region of interest" description="Disordered" evidence="1">
    <location>
        <begin position="194"/>
        <end position="267"/>
    </location>
</feature>
<keyword evidence="2" id="KW-1133">Transmembrane helix</keyword>
<protein>
    <recommendedName>
        <fullName evidence="5">MARVEL domain-containing protein</fullName>
    </recommendedName>
</protein>
<dbReference type="OrthoDB" id="5342507at2759"/>
<name>A0A6A6VNQ3_9PLEO</name>
<feature type="compositionally biased region" description="Polar residues" evidence="1">
    <location>
        <begin position="225"/>
        <end position="236"/>
    </location>
</feature>
<gene>
    <name evidence="3" type="ORF">M011DRAFT_417236</name>
</gene>
<dbReference type="EMBL" id="MU006563">
    <property type="protein sequence ID" value="KAF2750851.1"/>
    <property type="molecule type" value="Genomic_DNA"/>
</dbReference>
<keyword evidence="2" id="KW-0812">Transmembrane</keyword>
<feature type="transmembrane region" description="Helical" evidence="2">
    <location>
        <begin position="65"/>
        <end position="90"/>
    </location>
</feature>
<sequence>MTGLFTRCVPTRNREKMSYVCRLRLIRIAQFLCAVISLGIFSRRYSNVYHLVNIIKTRRGVNSSYVAVEAILAAAAFYTLLLMVLLCWKYSSSPGNKRWRRVWQLLDMFFAGAFTAVAVLTQPNGGLAGPNTCYLPPDFEVGPIVEQIATPRDRTCGLTWATFVLAILSIIFHVITASLHEIPSRRRTHVDDYMMGDLEDTPPRPVGAHSRDPEGPHTPRHSPTHGATSRPSTADTLNPAADYGPHATYSPLATRDPRGGYDPVPLG</sequence>